<proteinExistence type="predicted"/>
<organism evidence="1 2">
    <name type="scientific">Elysia crispata</name>
    <name type="common">lettuce slug</name>
    <dbReference type="NCBI Taxonomy" id="231223"/>
    <lineage>
        <taxon>Eukaryota</taxon>
        <taxon>Metazoa</taxon>
        <taxon>Spiralia</taxon>
        <taxon>Lophotrochozoa</taxon>
        <taxon>Mollusca</taxon>
        <taxon>Gastropoda</taxon>
        <taxon>Heterobranchia</taxon>
        <taxon>Euthyneura</taxon>
        <taxon>Panpulmonata</taxon>
        <taxon>Sacoglossa</taxon>
        <taxon>Placobranchoidea</taxon>
        <taxon>Plakobranchidae</taxon>
        <taxon>Elysia</taxon>
    </lineage>
</organism>
<dbReference type="AlphaFoldDB" id="A0AAE1E0V5"/>
<keyword evidence="2" id="KW-1185">Reference proteome</keyword>
<evidence type="ECO:0000313" key="1">
    <source>
        <dbReference type="EMBL" id="KAK3790154.1"/>
    </source>
</evidence>
<gene>
    <name evidence="1" type="ORF">RRG08_005234</name>
</gene>
<sequence>MWTVRRFPKNAKTFPAVLGDVIWCEPVRGGAALYSRQFSPILNMQSVRRGGWVGGNWMILSGRSFCHATALTFSRRWATSNKNPWPGRFV</sequence>
<accession>A0AAE1E0V5</accession>
<evidence type="ECO:0000313" key="2">
    <source>
        <dbReference type="Proteomes" id="UP001283361"/>
    </source>
</evidence>
<reference evidence="1" key="1">
    <citation type="journal article" date="2023" name="G3 (Bethesda)">
        <title>A reference genome for the long-term kleptoplast-retaining sea slug Elysia crispata morphotype clarki.</title>
        <authorList>
            <person name="Eastman K.E."/>
            <person name="Pendleton A.L."/>
            <person name="Shaikh M.A."/>
            <person name="Suttiyut T."/>
            <person name="Ogas R."/>
            <person name="Tomko P."/>
            <person name="Gavelis G."/>
            <person name="Widhalm J.R."/>
            <person name="Wisecaver J.H."/>
        </authorList>
    </citation>
    <scope>NUCLEOTIDE SEQUENCE</scope>
    <source>
        <strain evidence="1">ECLA1</strain>
    </source>
</reference>
<dbReference type="Proteomes" id="UP001283361">
    <property type="component" value="Unassembled WGS sequence"/>
</dbReference>
<comment type="caution">
    <text evidence="1">The sequence shown here is derived from an EMBL/GenBank/DDBJ whole genome shotgun (WGS) entry which is preliminary data.</text>
</comment>
<name>A0AAE1E0V5_9GAST</name>
<protein>
    <submittedName>
        <fullName evidence="1">Uncharacterized protein</fullName>
    </submittedName>
</protein>
<dbReference type="EMBL" id="JAWDGP010001572">
    <property type="protein sequence ID" value="KAK3790154.1"/>
    <property type="molecule type" value="Genomic_DNA"/>
</dbReference>